<proteinExistence type="predicted"/>
<dbReference type="EMBL" id="FUYH01000006">
    <property type="protein sequence ID" value="SKA85268.1"/>
    <property type="molecule type" value="Genomic_DNA"/>
</dbReference>
<accession>A0A1T4X833</accession>
<dbReference type="Proteomes" id="UP000190105">
    <property type="component" value="Unassembled WGS sequence"/>
</dbReference>
<evidence type="ECO:0000313" key="1">
    <source>
        <dbReference type="EMBL" id="SKA85268.1"/>
    </source>
</evidence>
<sequence length="82" mass="9251">MEFTIMAIVVEGRNNNAPKVQEVLTKYGCIIRTRLGLHESAKDACSEKGLILLELFGDDTEIEKLKNEIMNIEGIRINTMKV</sequence>
<gene>
    <name evidence="1" type="ORF">SAMN05443428_106140</name>
</gene>
<dbReference type="STRING" id="1147123.SAMN05443428_106140"/>
<dbReference type="Gene3D" id="3.30.70.1150">
    <property type="entry name" value="ACT-like. Chain A, domain 2"/>
    <property type="match status" value="1"/>
</dbReference>
<name>A0A1T4X833_9CLOT</name>
<dbReference type="AlphaFoldDB" id="A0A1T4X833"/>
<evidence type="ECO:0008006" key="3">
    <source>
        <dbReference type="Google" id="ProtNLM"/>
    </source>
</evidence>
<protein>
    <recommendedName>
        <fullName evidence="3">Iron-only hydrogenase system regulator</fullName>
    </recommendedName>
</protein>
<dbReference type="InterPro" id="IPR023860">
    <property type="entry name" value="FeFe-hyd_TM1266"/>
</dbReference>
<organism evidence="1 2">
    <name type="scientific">Caloramator quimbayensis</name>
    <dbReference type="NCBI Taxonomy" id="1147123"/>
    <lineage>
        <taxon>Bacteria</taxon>
        <taxon>Bacillati</taxon>
        <taxon>Bacillota</taxon>
        <taxon>Clostridia</taxon>
        <taxon>Eubacteriales</taxon>
        <taxon>Clostridiaceae</taxon>
        <taxon>Caloramator</taxon>
    </lineage>
</organism>
<dbReference type="InterPro" id="IPR027271">
    <property type="entry name" value="Acetolactate_synth/TF_NikR_C"/>
</dbReference>
<dbReference type="SUPFAM" id="SSF55021">
    <property type="entry name" value="ACT-like"/>
    <property type="match status" value="1"/>
</dbReference>
<dbReference type="Pfam" id="PF21699">
    <property type="entry name" value="TM1266-like"/>
    <property type="match status" value="1"/>
</dbReference>
<keyword evidence="2" id="KW-1185">Reference proteome</keyword>
<evidence type="ECO:0000313" key="2">
    <source>
        <dbReference type="Proteomes" id="UP000190105"/>
    </source>
</evidence>
<dbReference type="OrthoDB" id="1121298at2"/>
<dbReference type="RefSeq" id="WP_078696129.1">
    <property type="nucleotide sequence ID" value="NZ_FUYH01000006.1"/>
</dbReference>
<reference evidence="2" key="1">
    <citation type="submission" date="2017-02" db="EMBL/GenBank/DDBJ databases">
        <authorList>
            <person name="Varghese N."/>
            <person name="Submissions S."/>
        </authorList>
    </citation>
    <scope>NUCLEOTIDE SEQUENCE [LARGE SCALE GENOMIC DNA]</scope>
    <source>
        <strain evidence="2">USBA 833</strain>
    </source>
</reference>
<dbReference type="InterPro" id="IPR045865">
    <property type="entry name" value="ACT-like_dom_sf"/>
</dbReference>